<dbReference type="PROSITE" id="PS51831">
    <property type="entry name" value="HD"/>
    <property type="match status" value="1"/>
</dbReference>
<dbReference type="Proteomes" id="UP000679247">
    <property type="component" value="Chromosome"/>
</dbReference>
<dbReference type="SUPFAM" id="SSF109604">
    <property type="entry name" value="HD-domain/PDEase-like"/>
    <property type="match status" value="1"/>
</dbReference>
<dbReference type="PANTHER" id="PTHR33594">
    <property type="entry name" value="SUPERFAMILY HYDROLASE, PUTATIVE (AFU_ORTHOLOGUE AFUA_1G03035)-RELATED"/>
    <property type="match status" value="1"/>
</dbReference>
<organism evidence="2 3">
    <name type="scientific">Cytobacillus gottheilii</name>
    <dbReference type="NCBI Taxonomy" id="859144"/>
    <lineage>
        <taxon>Bacteria</taxon>
        <taxon>Bacillati</taxon>
        <taxon>Bacillota</taxon>
        <taxon>Bacilli</taxon>
        <taxon>Bacillales</taxon>
        <taxon>Bacillaceae</taxon>
        <taxon>Cytobacillus</taxon>
    </lineage>
</organism>
<dbReference type="RefSeq" id="WP_214474527.1">
    <property type="nucleotide sequence ID" value="NZ_CP071709.1"/>
</dbReference>
<sequence length="221" mass="25628">MDQREIIEKTELFVQQVMQEDCTGHDWYHVNRVRDTAKYIHKQEKLGDLFIIEMSALLHDVADEKLNKSKEAGEKKLNSFLQELFLPSETSEEIINVIAGISYKGGNNHRTLTIEAKIVQDADRLDALGAVGIARTFAYGGSKNQPIYDPALTVRNEMTVEEYRQGKSSSINHFYEKLLKLKERLNTQSAIKIADDRHHFMETFLQQFFNEWNGYYENDFS</sequence>
<dbReference type="Pfam" id="PF01966">
    <property type="entry name" value="HD"/>
    <property type="match status" value="1"/>
</dbReference>
<dbReference type="InterPro" id="IPR006674">
    <property type="entry name" value="HD_domain"/>
</dbReference>
<dbReference type="PANTHER" id="PTHR33594:SF1">
    <property type="entry name" value="HD_PDEASE DOMAIN-CONTAINING PROTEIN"/>
    <property type="match status" value="1"/>
</dbReference>
<gene>
    <name evidence="2" type="ORF">J1899_13685</name>
</gene>
<dbReference type="InterPro" id="IPR003607">
    <property type="entry name" value="HD/PDEase_dom"/>
</dbReference>
<keyword evidence="3" id="KW-1185">Reference proteome</keyword>
<proteinExistence type="predicted"/>
<dbReference type="SMART" id="SM00471">
    <property type="entry name" value="HDc"/>
    <property type="match status" value="1"/>
</dbReference>
<evidence type="ECO:0000259" key="1">
    <source>
        <dbReference type="PROSITE" id="PS51831"/>
    </source>
</evidence>
<evidence type="ECO:0000313" key="2">
    <source>
        <dbReference type="EMBL" id="QVY60085.1"/>
    </source>
</evidence>
<accession>A0ABX8F7K4</accession>
<dbReference type="Gene3D" id="1.10.472.50">
    <property type="entry name" value="HD-domain/PDEase-like"/>
    <property type="match status" value="1"/>
</dbReference>
<dbReference type="EMBL" id="CP071709">
    <property type="protein sequence ID" value="QVY60085.1"/>
    <property type="molecule type" value="Genomic_DNA"/>
</dbReference>
<feature type="domain" description="HD" evidence="1">
    <location>
        <begin position="26"/>
        <end position="128"/>
    </location>
</feature>
<protein>
    <submittedName>
        <fullName evidence="2">HD domain-containing protein</fullName>
    </submittedName>
</protein>
<dbReference type="Gene3D" id="1.20.58.1910">
    <property type="match status" value="1"/>
</dbReference>
<dbReference type="CDD" id="cd00077">
    <property type="entry name" value="HDc"/>
    <property type="match status" value="1"/>
</dbReference>
<evidence type="ECO:0000313" key="3">
    <source>
        <dbReference type="Proteomes" id="UP000679247"/>
    </source>
</evidence>
<reference evidence="2 3" key="1">
    <citation type="submission" date="2021-03" db="EMBL/GenBank/DDBJ databases">
        <title>The first data on the complete genome of the tetrodotoxin-producing bacterium.</title>
        <authorList>
            <person name="Melnikova D.I."/>
            <person name="Nijland R."/>
            <person name="Magarlamov T.Y."/>
        </authorList>
    </citation>
    <scope>NUCLEOTIDE SEQUENCE [LARGE SCALE GENOMIC DNA]</scope>
    <source>
        <strain evidence="2 3">1839</strain>
    </source>
</reference>
<name>A0ABX8F7K4_9BACI</name>